<reference evidence="3 4" key="1">
    <citation type="submission" date="2020-03" db="EMBL/GenBank/DDBJ databases">
        <title>Assessment of the enzymatic potential of alkaline-tolerant lipase obtained from Bacillus luteus H11 (technogenic soil) for the bioremediation of saline soils contaminated with petroleum substances.</title>
        <authorList>
            <person name="Kalwasinska A."/>
        </authorList>
    </citation>
    <scope>NUCLEOTIDE SEQUENCE [LARGE SCALE GENOMIC DNA]</scope>
    <source>
        <strain evidence="3 4">H11</strain>
    </source>
</reference>
<evidence type="ECO:0000256" key="1">
    <source>
        <dbReference type="SAM" id="Coils"/>
    </source>
</evidence>
<protein>
    <submittedName>
        <fullName evidence="3">Septum formation initiator family protein</fullName>
    </submittedName>
</protein>
<keyword evidence="2" id="KW-0472">Membrane</keyword>
<evidence type="ECO:0000256" key="2">
    <source>
        <dbReference type="SAM" id="Phobius"/>
    </source>
</evidence>
<name>A0A969PT53_9BACI</name>
<gene>
    <name evidence="3" type="ORF">HCN83_15785</name>
</gene>
<dbReference type="InterPro" id="IPR007060">
    <property type="entry name" value="FtsL/DivIC"/>
</dbReference>
<feature type="transmembrane region" description="Helical" evidence="2">
    <location>
        <begin position="38"/>
        <end position="57"/>
    </location>
</feature>
<keyword evidence="1" id="KW-0175">Coiled coil</keyword>
<dbReference type="RefSeq" id="WP_168009067.1">
    <property type="nucleotide sequence ID" value="NZ_JAATHJ010000036.1"/>
</dbReference>
<feature type="coiled-coil region" evidence="1">
    <location>
        <begin position="63"/>
        <end position="90"/>
    </location>
</feature>
<dbReference type="PANTHER" id="PTHR40027">
    <property type="entry name" value="CELL DIVISION PROTEIN DIVIC"/>
    <property type="match status" value="1"/>
</dbReference>
<dbReference type="AlphaFoldDB" id="A0A969PT53"/>
<keyword evidence="2" id="KW-0812">Transmembrane</keyword>
<organism evidence="3 4">
    <name type="scientific">Alkalicoccus luteus</name>
    <dbReference type="NCBI Taxonomy" id="1237094"/>
    <lineage>
        <taxon>Bacteria</taxon>
        <taxon>Bacillati</taxon>
        <taxon>Bacillota</taxon>
        <taxon>Bacilli</taxon>
        <taxon>Bacillales</taxon>
        <taxon>Bacillaceae</taxon>
        <taxon>Alkalicoccus</taxon>
    </lineage>
</organism>
<evidence type="ECO:0000313" key="4">
    <source>
        <dbReference type="Proteomes" id="UP000752012"/>
    </source>
</evidence>
<keyword evidence="4" id="KW-1185">Reference proteome</keyword>
<dbReference type="GO" id="GO:0051301">
    <property type="term" value="P:cell division"/>
    <property type="evidence" value="ECO:0007669"/>
    <property type="project" value="InterPro"/>
</dbReference>
<dbReference type="Pfam" id="PF04977">
    <property type="entry name" value="DivIC"/>
    <property type="match status" value="1"/>
</dbReference>
<sequence length="128" mass="15179">MDGNRKTEIKKLTTEYMHRQEEMEEKRSRRMKGLKRRLSVFGAFMLLFVIVVSVTLYQQHSAIQESERENQLLQEELEDLQAEGSSLEEEIELLHDPEYIAELARRDFFLSKPGETLFQLPRSQMNDD</sequence>
<dbReference type="EMBL" id="JAATHJ010000036">
    <property type="protein sequence ID" value="NJP39030.1"/>
    <property type="molecule type" value="Genomic_DNA"/>
</dbReference>
<comment type="caution">
    <text evidence="3">The sequence shown here is derived from an EMBL/GenBank/DDBJ whole genome shotgun (WGS) entry which is preliminary data.</text>
</comment>
<keyword evidence="2" id="KW-1133">Transmembrane helix</keyword>
<dbReference type="PANTHER" id="PTHR40027:SF1">
    <property type="entry name" value="CELL DIVISION PROTEIN DIVIC"/>
    <property type="match status" value="1"/>
</dbReference>
<accession>A0A969PT53</accession>
<dbReference type="Proteomes" id="UP000752012">
    <property type="component" value="Unassembled WGS sequence"/>
</dbReference>
<dbReference type="InterPro" id="IPR039076">
    <property type="entry name" value="DivIC"/>
</dbReference>
<evidence type="ECO:0000313" key="3">
    <source>
        <dbReference type="EMBL" id="NJP39030.1"/>
    </source>
</evidence>
<proteinExistence type="predicted"/>